<evidence type="ECO:0000259" key="5">
    <source>
        <dbReference type="Pfam" id="PF02518"/>
    </source>
</evidence>
<evidence type="ECO:0000259" key="6">
    <source>
        <dbReference type="Pfam" id="PF04024"/>
    </source>
</evidence>
<dbReference type="OrthoDB" id="3534856at2"/>
<feature type="transmembrane region" description="Helical" evidence="4">
    <location>
        <begin position="98"/>
        <end position="118"/>
    </location>
</feature>
<dbReference type="Gene3D" id="3.30.565.10">
    <property type="entry name" value="Histidine kinase-like ATPase, C-terminal domain"/>
    <property type="match status" value="1"/>
</dbReference>
<evidence type="ECO:0000256" key="4">
    <source>
        <dbReference type="SAM" id="Phobius"/>
    </source>
</evidence>
<feature type="transmembrane region" description="Helical" evidence="4">
    <location>
        <begin position="159"/>
        <end position="184"/>
    </location>
</feature>
<feature type="transmembrane region" description="Helical" evidence="4">
    <location>
        <begin position="32"/>
        <end position="55"/>
    </location>
</feature>
<dbReference type="Pfam" id="PF02518">
    <property type="entry name" value="HATPase_c"/>
    <property type="match status" value="1"/>
</dbReference>
<keyword evidence="4" id="KW-1133">Transmembrane helix</keyword>
<dbReference type="InterPro" id="IPR050482">
    <property type="entry name" value="Sensor_HK_TwoCompSys"/>
</dbReference>
<dbReference type="InterPro" id="IPR007168">
    <property type="entry name" value="Phageshock_PspC_N"/>
</dbReference>
<keyword evidence="4" id="KW-0472">Membrane</keyword>
<keyword evidence="8" id="KW-1185">Reference proteome</keyword>
<organism evidence="7 8">
    <name type="scientific">Corynebacterium argentoratense DSM 44202</name>
    <dbReference type="NCBI Taxonomy" id="1348662"/>
    <lineage>
        <taxon>Bacteria</taxon>
        <taxon>Bacillati</taxon>
        <taxon>Actinomycetota</taxon>
        <taxon>Actinomycetes</taxon>
        <taxon>Mycobacteriales</taxon>
        <taxon>Corynebacteriaceae</taxon>
        <taxon>Corynebacterium</taxon>
    </lineage>
</organism>
<feature type="domain" description="Histidine kinase/HSP90-like ATPase" evidence="5">
    <location>
        <begin position="293"/>
        <end position="376"/>
    </location>
</feature>
<dbReference type="CDD" id="cd16917">
    <property type="entry name" value="HATPase_UhpB-NarQ-NarX-like"/>
    <property type="match status" value="1"/>
</dbReference>
<dbReference type="InterPro" id="IPR003594">
    <property type="entry name" value="HATPase_dom"/>
</dbReference>
<keyword evidence="3" id="KW-0902">Two-component regulatory system</keyword>
<dbReference type="STRING" id="1348662.CARG_08000"/>
<dbReference type="PANTHER" id="PTHR24421">
    <property type="entry name" value="NITRATE/NITRITE SENSOR PROTEIN NARX-RELATED"/>
    <property type="match status" value="1"/>
</dbReference>
<accession>U3GZV0</accession>
<keyword evidence="2" id="KW-0418">Kinase</keyword>
<dbReference type="PATRIC" id="fig|1348662.3.peg.1582"/>
<gene>
    <name evidence="7" type="ORF">CARG_08000</name>
</gene>
<dbReference type="Proteomes" id="UP000016943">
    <property type="component" value="Chromosome"/>
</dbReference>
<dbReference type="EMBL" id="CP006365">
    <property type="protein sequence ID" value="AGU15717.1"/>
    <property type="molecule type" value="Genomic_DNA"/>
</dbReference>
<feature type="transmembrane region" description="Helical" evidence="4">
    <location>
        <begin position="75"/>
        <end position="92"/>
    </location>
</feature>
<evidence type="ECO:0000256" key="1">
    <source>
        <dbReference type="ARBA" id="ARBA00022679"/>
    </source>
</evidence>
<dbReference type="Pfam" id="PF04024">
    <property type="entry name" value="PspC"/>
    <property type="match status" value="1"/>
</dbReference>
<dbReference type="SUPFAM" id="SSF55874">
    <property type="entry name" value="ATPase domain of HSP90 chaperone/DNA topoisomerase II/histidine kinase"/>
    <property type="match status" value="1"/>
</dbReference>
<name>U3GZV0_9CORY</name>
<feature type="transmembrane region" description="Helical" evidence="4">
    <location>
        <begin position="133"/>
        <end position="153"/>
    </location>
</feature>
<dbReference type="GeneID" id="78250346"/>
<keyword evidence="4" id="KW-0812">Transmembrane</keyword>
<sequence>MSSYPAFVRSADDRIIGGVAAGIAAQFGVNAFLMRLCVAVISGVMPLFVLLYAALWVLRPVGKVQGVRSKVPQPVQLLFGVAVWAVLLFVVFPSTYFAVSLLPLGAIAVGAVLVWRAWDKNLDAAGGLQERGFVVPVGAGMALVFAGLLLILANWENRAAFVGSMVAAALTFAGMVALSLPLGVRLWQERTARAAQDERAAIASQLHDSVLQTLALIQKRSDDAAEVARLARGQERQLRAWLFDSPVEQESVFLAIDQAVAEVEDLFGVRIDTVKVGEDVVADAAGSAAVGAAREAMMNAAKHSDAESINVFVEHRGSRLEIFVRDRGKGFDVASVAADRHGVAESIVGRVEGVGGKALVKSGAGYGTEVSLSVPVVG</sequence>
<dbReference type="GO" id="GO:0016301">
    <property type="term" value="F:kinase activity"/>
    <property type="evidence" value="ECO:0007669"/>
    <property type="project" value="UniProtKB-KW"/>
</dbReference>
<feature type="domain" description="Phage shock protein PspC N-terminal" evidence="6">
    <location>
        <begin position="7"/>
        <end position="60"/>
    </location>
</feature>
<keyword evidence="1" id="KW-0808">Transferase</keyword>
<dbReference type="KEGG" id="caz:CARG_08000"/>
<dbReference type="PANTHER" id="PTHR24421:SF61">
    <property type="entry name" value="OXYGEN SENSOR HISTIDINE KINASE NREB"/>
    <property type="match status" value="1"/>
</dbReference>
<reference evidence="7 8" key="1">
    <citation type="journal article" date="2013" name="Genome Announc.">
        <title>Whole-Genome Sequence of the Clinical Strain Corynebacterium argentoratense DSM 44202, Isolated from a Human Throat Specimen.</title>
        <authorList>
            <person name="Bomholt C."/>
            <person name="Glaub A."/>
            <person name="Gravermann K."/>
            <person name="Albersmeier A."/>
            <person name="Brinkrolf K."/>
            <person name="Ruckert C."/>
            <person name="Tauch A."/>
        </authorList>
    </citation>
    <scope>NUCLEOTIDE SEQUENCE [LARGE SCALE GENOMIC DNA]</scope>
    <source>
        <strain evidence="7">DSM 44202</strain>
    </source>
</reference>
<dbReference type="eggNOG" id="COG4585">
    <property type="taxonomic scope" value="Bacteria"/>
</dbReference>
<protein>
    <submittedName>
        <fullName evidence="7">Uncharacterized protein</fullName>
    </submittedName>
</protein>
<dbReference type="AlphaFoldDB" id="U3GZV0"/>
<dbReference type="HOGENOM" id="CLU_036172_0_0_11"/>
<dbReference type="InterPro" id="IPR036890">
    <property type="entry name" value="HATPase_C_sf"/>
</dbReference>
<dbReference type="RefSeq" id="WP_021012107.1">
    <property type="nucleotide sequence ID" value="NC_022198.1"/>
</dbReference>
<evidence type="ECO:0000256" key="3">
    <source>
        <dbReference type="ARBA" id="ARBA00023012"/>
    </source>
</evidence>
<evidence type="ECO:0000313" key="8">
    <source>
        <dbReference type="Proteomes" id="UP000016943"/>
    </source>
</evidence>
<evidence type="ECO:0000313" key="7">
    <source>
        <dbReference type="EMBL" id="AGU15717.1"/>
    </source>
</evidence>
<proteinExistence type="predicted"/>
<dbReference type="GO" id="GO:0000160">
    <property type="term" value="P:phosphorelay signal transduction system"/>
    <property type="evidence" value="ECO:0007669"/>
    <property type="project" value="UniProtKB-KW"/>
</dbReference>
<evidence type="ECO:0000256" key="2">
    <source>
        <dbReference type="ARBA" id="ARBA00022777"/>
    </source>
</evidence>